<evidence type="ECO:0000256" key="1">
    <source>
        <dbReference type="SAM" id="MobiDB-lite"/>
    </source>
</evidence>
<protein>
    <submittedName>
        <fullName evidence="2">Uncharacterized protein</fullName>
    </submittedName>
</protein>
<evidence type="ECO:0000313" key="2">
    <source>
        <dbReference type="EMBL" id="CAL1395399.1"/>
    </source>
</evidence>
<proteinExistence type="predicted"/>
<gene>
    <name evidence="2" type="ORF">LTRI10_LOCUS35835</name>
</gene>
<reference evidence="2 3" key="1">
    <citation type="submission" date="2024-04" db="EMBL/GenBank/DDBJ databases">
        <authorList>
            <person name="Fracassetti M."/>
        </authorList>
    </citation>
    <scope>NUCLEOTIDE SEQUENCE [LARGE SCALE GENOMIC DNA]</scope>
</reference>
<name>A0AAV2FAW3_9ROSI</name>
<dbReference type="AlphaFoldDB" id="A0AAV2FAW3"/>
<evidence type="ECO:0000313" key="3">
    <source>
        <dbReference type="Proteomes" id="UP001497516"/>
    </source>
</evidence>
<feature type="compositionally biased region" description="Low complexity" evidence="1">
    <location>
        <begin position="47"/>
        <end position="64"/>
    </location>
</feature>
<dbReference type="EMBL" id="OZ034819">
    <property type="protein sequence ID" value="CAL1395399.1"/>
    <property type="molecule type" value="Genomic_DNA"/>
</dbReference>
<keyword evidence="3" id="KW-1185">Reference proteome</keyword>
<feature type="region of interest" description="Disordered" evidence="1">
    <location>
        <begin position="41"/>
        <end position="64"/>
    </location>
</feature>
<sequence>MNNYQNCRRREPHRENGRLHDLAGLSPCLFRRQLRLRRTTYPRSGRSAAAAPVSAAAAAPWSPVAAPETAATVPGTATSATVLGGALVREGEGGKEEGEDIKGIPWRLFKIGFTEVKAGALETKTPAPQTGSKFSKWRLHLSLQCPRL</sequence>
<dbReference type="Proteomes" id="UP001497516">
    <property type="component" value="Chromosome 6"/>
</dbReference>
<organism evidence="2 3">
    <name type="scientific">Linum trigynum</name>
    <dbReference type="NCBI Taxonomy" id="586398"/>
    <lineage>
        <taxon>Eukaryota</taxon>
        <taxon>Viridiplantae</taxon>
        <taxon>Streptophyta</taxon>
        <taxon>Embryophyta</taxon>
        <taxon>Tracheophyta</taxon>
        <taxon>Spermatophyta</taxon>
        <taxon>Magnoliopsida</taxon>
        <taxon>eudicotyledons</taxon>
        <taxon>Gunneridae</taxon>
        <taxon>Pentapetalae</taxon>
        <taxon>rosids</taxon>
        <taxon>fabids</taxon>
        <taxon>Malpighiales</taxon>
        <taxon>Linaceae</taxon>
        <taxon>Linum</taxon>
    </lineage>
</organism>
<accession>A0AAV2FAW3</accession>